<organism evidence="11 12">
    <name type="scientific">Galleria mellonella</name>
    <name type="common">Greater wax moth</name>
    <dbReference type="NCBI Taxonomy" id="7137"/>
    <lineage>
        <taxon>Eukaryota</taxon>
        <taxon>Metazoa</taxon>
        <taxon>Ecdysozoa</taxon>
        <taxon>Arthropoda</taxon>
        <taxon>Hexapoda</taxon>
        <taxon>Insecta</taxon>
        <taxon>Pterygota</taxon>
        <taxon>Neoptera</taxon>
        <taxon>Endopterygota</taxon>
        <taxon>Lepidoptera</taxon>
        <taxon>Glossata</taxon>
        <taxon>Ditrysia</taxon>
        <taxon>Pyraloidea</taxon>
        <taxon>Pyralidae</taxon>
        <taxon>Galleriinae</taxon>
        <taxon>Galleria</taxon>
    </lineage>
</organism>
<keyword evidence="6" id="KW-0547">Nucleotide-binding</keyword>
<dbReference type="RefSeq" id="XP_026752609.2">
    <property type="nucleotide sequence ID" value="XM_026896808.3"/>
</dbReference>
<name>A0A6J1WMB5_GALME</name>
<keyword evidence="11" id="KW-1185">Reference proteome</keyword>
<evidence type="ECO:0000256" key="1">
    <source>
        <dbReference type="ARBA" id="ARBA00004496"/>
    </source>
</evidence>
<keyword evidence="4" id="KW-0723">Serine/threonine-protein kinase</keyword>
<dbReference type="InterPro" id="IPR008271">
    <property type="entry name" value="Ser/Thr_kinase_AS"/>
</dbReference>
<comment type="catalytic activity">
    <reaction evidence="9">
        <text>L-seryl-[I-kappa-B protein] + ATP = O-phospho-L-seryl-[I-kappa-B protein] + ADP + H(+)</text>
        <dbReference type="Rhea" id="RHEA:19073"/>
        <dbReference type="Rhea" id="RHEA-COMP:13698"/>
        <dbReference type="Rhea" id="RHEA-COMP:13699"/>
        <dbReference type="ChEBI" id="CHEBI:15378"/>
        <dbReference type="ChEBI" id="CHEBI:29999"/>
        <dbReference type="ChEBI" id="CHEBI:30616"/>
        <dbReference type="ChEBI" id="CHEBI:83421"/>
        <dbReference type="ChEBI" id="CHEBI:456216"/>
        <dbReference type="EC" id="2.7.11.10"/>
    </reaction>
</comment>
<protein>
    <recommendedName>
        <fullName evidence="2">IkappaB kinase</fullName>
        <ecNumber evidence="2">2.7.11.10</ecNumber>
    </recommendedName>
</protein>
<dbReference type="Pfam" id="PF00069">
    <property type="entry name" value="Pkinase"/>
    <property type="match status" value="1"/>
</dbReference>
<dbReference type="GO" id="GO:0033209">
    <property type="term" value="P:tumor necrosis factor-mediated signaling pathway"/>
    <property type="evidence" value="ECO:0007669"/>
    <property type="project" value="TreeGrafter"/>
</dbReference>
<evidence type="ECO:0000256" key="2">
    <source>
        <dbReference type="ARBA" id="ARBA00012442"/>
    </source>
</evidence>
<dbReference type="KEGG" id="gmw:113512859"/>
<proteinExistence type="predicted"/>
<sequence>MDSVVFIGDWVKDGILGSGSFGTVVLWKHQKTDEKLAIKTCKWGDELTVKHKERWSKEVEMLQNCNNPNIVGTKELPHEFLAGLEPINPSKLPILCMEYCSGGSLRQQLNKPESCSGLKEDQVRQILSDVGNAIQFLHQNKITHRDIKPENIVIQLLDSTGTYDFGAQCQRNIIYKLIDLGYAKEIDSKSVCASFVGTLQYLAPEILYSKTYSNSVDFWSFGLLAFEIICGTRPFLPFLAPVQWMPHVKKKSHENVCVYETFHGDIEYSDEIFSENYVSKPFKAMIEKWLRVALEWDPKLRGRDSPSKVTFNIPSEEKEVTSKIVIFNLLTDILSKKIIKVFSVATSSQHAYEIDDKTSITTLKFWIEKDTNISVQDQILISQMTYTELDANELIVKHWDENCNVMLFLYHRMYILKENIEPIVPKAVQRCLEHPKALYNFKNSQNLYRNGLYFVISQMEFYDSLVKGLFARAESLKHEKTQMLLKHNAVDKDIRELLATKEIILNMCETGKKHIEDLKEKGLGTNLLGGFDKLFKDADDLNDKSSKLQTAWSQLSVRLQSAARRSNEVLSIDLNNFIQKYNFQNIFKNVITVYIAYKKSESYNEYRVKEKQCHDIMKICYDCLKLRSKILLEIRNQPFMLKLIDLSTEFYKIADIITQAANNTEKLIKESAVVVDELNKCTWSTISLLIRDAQNLVDLPYSVVSFQKSNFKIGEAVSNHCIKMKNKIENEEELTSLIEESIKLKQNHKKLSEKICVQKRLLSKTNFDYSFLNSSE</sequence>
<dbReference type="SMART" id="SM00220">
    <property type="entry name" value="S_TKc"/>
    <property type="match status" value="1"/>
</dbReference>
<evidence type="ECO:0000313" key="12">
    <source>
        <dbReference type="RefSeq" id="XP_026752609.2"/>
    </source>
</evidence>
<dbReference type="AlphaFoldDB" id="A0A6J1WMB5"/>
<evidence type="ECO:0000256" key="7">
    <source>
        <dbReference type="ARBA" id="ARBA00022777"/>
    </source>
</evidence>
<dbReference type="GeneID" id="113512859"/>
<dbReference type="GO" id="GO:0005524">
    <property type="term" value="F:ATP binding"/>
    <property type="evidence" value="ECO:0007669"/>
    <property type="project" value="UniProtKB-KW"/>
</dbReference>
<dbReference type="Proteomes" id="UP001652740">
    <property type="component" value="Unplaced"/>
</dbReference>
<dbReference type="SUPFAM" id="SSF56112">
    <property type="entry name" value="Protein kinase-like (PK-like)"/>
    <property type="match status" value="1"/>
</dbReference>
<evidence type="ECO:0000256" key="4">
    <source>
        <dbReference type="ARBA" id="ARBA00022527"/>
    </source>
</evidence>
<keyword evidence="3" id="KW-0963">Cytoplasm</keyword>
<reference evidence="12" key="1">
    <citation type="submission" date="2025-08" db="UniProtKB">
        <authorList>
            <consortium name="RefSeq"/>
        </authorList>
    </citation>
    <scope>IDENTIFICATION</scope>
    <source>
        <tissue evidence="12">Whole larvae</tissue>
    </source>
</reference>
<dbReference type="EC" id="2.7.11.10" evidence="2"/>
<dbReference type="InParanoid" id="A0A6J1WMB5"/>
<dbReference type="FunCoup" id="A0A6J1WMB5">
    <property type="interactions" value="194"/>
</dbReference>
<accession>A0A6J1WMB5</accession>
<evidence type="ECO:0000256" key="9">
    <source>
        <dbReference type="ARBA" id="ARBA00048789"/>
    </source>
</evidence>
<evidence type="ECO:0000259" key="10">
    <source>
        <dbReference type="PROSITE" id="PS50011"/>
    </source>
</evidence>
<evidence type="ECO:0000256" key="8">
    <source>
        <dbReference type="ARBA" id="ARBA00022840"/>
    </source>
</evidence>
<dbReference type="Gene3D" id="3.10.20.90">
    <property type="entry name" value="Phosphatidylinositol 3-kinase Catalytic Subunit, Chain A, domain 1"/>
    <property type="match status" value="1"/>
</dbReference>
<keyword evidence="7 12" id="KW-0418">Kinase</keyword>
<dbReference type="PANTHER" id="PTHR22969:SF17">
    <property type="entry name" value="INHIBITOR OF NUCLEAR FACTOR KAPPA-B KINASE SUBUNIT BETA"/>
    <property type="match status" value="1"/>
</dbReference>
<feature type="domain" description="Protein kinase" evidence="10">
    <location>
        <begin position="10"/>
        <end position="311"/>
    </location>
</feature>
<evidence type="ECO:0000256" key="5">
    <source>
        <dbReference type="ARBA" id="ARBA00022679"/>
    </source>
</evidence>
<dbReference type="PROSITE" id="PS50011">
    <property type="entry name" value="PROTEIN_KINASE_DOM"/>
    <property type="match status" value="1"/>
</dbReference>
<dbReference type="InterPro" id="IPR011009">
    <property type="entry name" value="Kinase-like_dom_sf"/>
</dbReference>
<dbReference type="Gene3D" id="1.20.1270.250">
    <property type="match status" value="1"/>
</dbReference>
<dbReference type="Gene3D" id="1.10.510.10">
    <property type="entry name" value="Transferase(Phosphotransferase) domain 1"/>
    <property type="match status" value="1"/>
</dbReference>
<evidence type="ECO:0000313" key="11">
    <source>
        <dbReference type="Proteomes" id="UP001652740"/>
    </source>
</evidence>
<keyword evidence="5" id="KW-0808">Transferase</keyword>
<dbReference type="InterPro" id="IPR000719">
    <property type="entry name" value="Prot_kinase_dom"/>
</dbReference>
<dbReference type="InterPro" id="IPR051180">
    <property type="entry name" value="IKK"/>
</dbReference>
<dbReference type="PANTHER" id="PTHR22969">
    <property type="entry name" value="IKB KINASE"/>
    <property type="match status" value="1"/>
</dbReference>
<comment type="subcellular location">
    <subcellularLocation>
        <location evidence="1">Cytoplasm</location>
    </subcellularLocation>
</comment>
<dbReference type="GO" id="GO:0045944">
    <property type="term" value="P:positive regulation of transcription by RNA polymerase II"/>
    <property type="evidence" value="ECO:0007669"/>
    <property type="project" value="TreeGrafter"/>
</dbReference>
<dbReference type="PROSITE" id="PS00108">
    <property type="entry name" value="PROTEIN_KINASE_ST"/>
    <property type="match status" value="1"/>
</dbReference>
<keyword evidence="8" id="KW-0067">ATP-binding</keyword>
<evidence type="ECO:0000256" key="6">
    <source>
        <dbReference type="ARBA" id="ARBA00022741"/>
    </source>
</evidence>
<gene>
    <name evidence="12" type="primary">LOC113512859</name>
</gene>
<evidence type="ECO:0000256" key="3">
    <source>
        <dbReference type="ARBA" id="ARBA00022490"/>
    </source>
</evidence>
<dbReference type="InterPro" id="IPR046375">
    <property type="entry name" value="IKBKB_SDD_sf"/>
</dbReference>
<dbReference type="GO" id="GO:0008384">
    <property type="term" value="F:IkappaB kinase activity"/>
    <property type="evidence" value="ECO:0007669"/>
    <property type="project" value="UniProtKB-EC"/>
</dbReference>
<dbReference type="GO" id="GO:0008385">
    <property type="term" value="C:IkappaB kinase complex"/>
    <property type="evidence" value="ECO:0007669"/>
    <property type="project" value="TreeGrafter"/>
</dbReference>